<evidence type="ECO:0000313" key="3">
    <source>
        <dbReference type="Proteomes" id="UP001373196"/>
    </source>
</evidence>
<dbReference type="InterPro" id="IPR014710">
    <property type="entry name" value="RmlC-like_jellyroll"/>
</dbReference>
<comment type="caution">
    <text evidence="2">The sequence shown here is derived from an EMBL/GenBank/DDBJ whole genome shotgun (WGS) entry which is preliminary data.</text>
</comment>
<dbReference type="InterPro" id="IPR025499">
    <property type="entry name" value="KdgF"/>
</dbReference>
<proteinExistence type="predicted"/>
<accession>A0AB35YDF8</accession>
<dbReference type="Proteomes" id="UP001373196">
    <property type="component" value="Unassembled WGS sequence"/>
</dbReference>
<dbReference type="InterPro" id="IPR013096">
    <property type="entry name" value="Cupin_2"/>
</dbReference>
<sequence length="114" mass="12660">MEKNHQDMPWVPHADIAPEPCGPGVQRRILAYGRDAMCVENTFETGGVGAMHCHPHTQITYVVSGRFRFTIGDETREVGPGDTLLKQDGVMHGCVCLEAGILLDFFTPMREDFV</sequence>
<protein>
    <submittedName>
        <fullName evidence="2">Cupin domain-containing protein</fullName>
    </submittedName>
</protein>
<dbReference type="AlphaFoldDB" id="A0AB35YDF8"/>
<dbReference type="PIRSF" id="PIRSF029883">
    <property type="entry name" value="KdgF"/>
    <property type="match status" value="1"/>
</dbReference>
<gene>
    <name evidence="2" type="ORF">WF834_11205</name>
</gene>
<reference evidence="2" key="1">
    <citation type="submission" date="2024-03" db="EMBL/GenBank/DDBJ databases">
        <authorList>
            <person name="Plomp N."/>
            <person name="Harmsen H.J."/>
        </authorList>
    </citation>
    <scope>NUCLEOTIDE SEQUENCE</scope>
    <source>
        <strain evidence="2">HTF-128</strain>
    </source>
</reference>
<dbReference type="InterPro" id="IPR011051">
    <property type="entry name" value="RmlC_Cupin_sf"/>
</dbReference>
<evidence type="ECO:0000313" key="2">
    <source>
        <dbReference type="EMBL" id="MEJ5196723.1"/>
    </source>
</evidence>
<evidence type="ECO:0000259" key="1">
    <source>
        <dbReference type="Pfam" id="PF07883"/>
    </source>
</evidence>
<dbReference type="InterPro" id="IPR052535">
    <property type="entry name" value="Bacilysin_H2HPP_isomerase"/>
</dbReference>
<dbReference type="EMBL" id="JBBFGL010000012">
    <property type="protein sequence ID" value="MEJ5196723.1"/>
    <property type="molecule type" value="Genomic_DNA"/>
</dbReference>
<dbReference type="PANTHER" id="PTHR40112">
    <property type="entry name" value="H2HPP ISOMERASE"/>
    <property type="match status" value="1"/>
</dbReference>
<dbReference type="PANTHER" id="PTHR40112:SF1">
    <property type="entry name" value="H2HPP ISOMERASE"/>
    <property type="match status" value="1"/>
</dbReference>
<dbReference type="SUPFAM" id="SSF51182">
    <property type="entry name" value="RmlC-like cupins"/>
    <property type="match status" value="1"/>
</dbReference>
<name>A0AB35YDF8_9FIRM</name>
<dbReference type="Pfam" id="PF07883">
    <property type="entry name" value="Cupin_2"/>
    <property type="match status" value="1"/>
</dbReference>
<organism evidence="2 3">
    <name type="scientific">Faecalibacterium wellingii</name>
    <dbReference type="NCBI Taxonomy" id="2929491"/>
    <lineage>
        <taxon>Bacteria</taxon>
        <taxon>Bacillati</taxon>
        <taxon>Bacillota</taxon>
        <taxon>Clostridia</taxon>
        <taxon>Eubacteriales</taxon>
        <taxon>Oscillospiraceae</taxon>
        <taxon>Faecalibacterium</taxon>
    </lineage>
</organism>
<feature type="domain" description="Cupin type-2" evidence="1">
    <location>
        <begin position="42"/>
        <end position="96"/>
    </location>
</feature>
<dbReference type="RefSeq" id="WP_339395980.1">
    <property type="nucleotide sequence ID" value="NZ_CP094473.1"/>
</dbReference>
<dbReference type="CDD" id="cd02238">
    <property type="entry name" value="cupin_KdgF"/>
    <property type="match status" value="1"/>
</dbReference>
<dbReference type="Gene3D" id="2.60.120.10">
    <property type="entry name" value="Jelly Rolls"/>
    <property type="match status" value="1"/>
</dbReference>